<dbReference type="EMBL" id="CP002013">
    <property type="protein sequence ID" value="ADG14535.1"/>
    <property type="molecule type" value="Genomic_DNA"/>
</dbReference>
<feature type="transmembrane region" description="Helical" evidence="1">
    <location>
        <begin position="79"/>
        <end position="96"/>
    </location>
</feature>
<dbReference type="AlphaFoldDB" id="D5WBY0"/>
<keyword evidence="1" id="KW-0812">Transmembrane</keyword>
<dbReference type="STRING" id="640511.BC1002_0433"/>
<feature type="transmembrane region" description="Helical" evidence="1">
    <location>
        <begin position="102"/>
        <end position="123"/>
    </location>
</feature>
<accession>D5WBY0</accession>
<keyword evidence="1" id="KW-0472">Membrane</keyword>
<sequence>MLKAPGHGVLYLCPGQMRVRFPSWRAAFGRHLALFVYPIHSFWPMADVELLAASRTGAMDELAGFAQQLARPMGFARPFLVAVTCLVVVIIPVWILTRGADLIFLAMATLAYVLYAVGLAVLLRTGRNQGHHRLHGHWKTLLEPLFCLPYGAHLCRRLSERYQLSVPLIDVLRSDAELSAADLQDLSSHLGEVRDVSDDPADHAFLAELKALIDARLAGHSE</sequence>
<dbReference type="Proteomes" id="UP000002190">
    <property type="component" value="Chromosome 1"/>
</dbReference>
<gene>
    <name evidence="2" type="ordered locus">BC1002_0433</name>
</gene>
<evidence type="ECO:0000256" key="1">
    <source>
        <dbReference type="SAM" id="Phobius"/>
    </source>
</evidence>
<keyword evidence="1" id="KW-1133">Transmembrane helix</keyword>
<reference evidence="2 3" key="2">
    <citation type="journal article" date="2012" name="J. Bacteriol.">
        <title>Genome Sequences of Burkholderia sp. Strains CCGE1002 and H160, Isolated from Legume Nodules in Mexico and Brazil.</title>
        <authorList>
            <person name="Ormeno-Orrillo E."/>
            <person name="Rogel M.A."/>
            <person name="Chueire L.M."/>
            <person name="Tiedje J.M."/>
            <person name="Martinez-Romero E."/>
            <person name="Hungria M."/>
        </authorList>
    </citation>
    <scope>NUCLEOTIDE SEQUENCE [LARGE SCALE GENOMIC DNA]</scope>
    <source>
        <strain evidence="2 3">CCGE1002</strain>
    </source>
</reference>
<dbReference type="HOGENOM" id="CLU_1243419_0_0_4"/>
<protein>
    <submittedName>
        <fullName evidence="2">Uncharacterized protein</fullName>
    </submittedName>
</protein>
<proteinExistence type="predicted"/>
<organism evidence="2 3">
    <name type="scientific">Paraburkholderia atlantica</name>
    <dbReference type="NCBI Taxonomy" id="2654982"/>
    <lineage>
        <taxon>Bacteria</taxon>
        <taxon>Pseudomonadati</taxon>
        <taxon>Pseudomonadota</taxon>
        <taxon>Betaproteobacteria</taxon>
        <taxon>Burkholderiales</taxon>
        <taxon>Burkholderiaceae</taxon>
        <taxon>Paraburkholderia</taxon>
    </lineage>
</organism>
<dbReference type="KEGG" id="bge:BC1002_0433"/>
<evidence type="ECO:0000313" key="2">
    <source>
        <dbReference type="EMBL" id="ADG14535.1"/>
    </source>
</evidence>
<name>D5WBY0_PARAM</name>
<reference evidence="2 3" key="1">
    <citation type="submission" date="2010-04" db="EMBL/GenBank/DDBJ databases">
        <title>Complete sequence of chromosome 1 of Burkholderia sp. CCGE1002.</title>
        <authorList>
            <consortium name="US DOE Joint Genome Institute"/>
            <person name="Lucas S."/>
            <person name="Copeland A."/>
            <person name="Lapidus A."/>
            <person name="Cheng J.-F."/>
            <person name="Bruce D."/>
            <person name="Goodwin L."/>
            <person name="Pitluck S."/>
            <person name="Chertkov O."/>
            <person name="Detter J.C."/>
            <person name="Han C."/>
            <person name="Tapia R."/>
            <person name="Land M."/>
            <person name="Hauser L."/>
            <person name="Kyrpides N."/>
            <person name="Ovchinnikova G."/>
            <person name="Martinez-Romero E."/>
            <person name="Hernandez M.A.R."/>
            <person name="Tiedje J.M."/>
            <person name="Woyke T."/>
        </authorList>
    </citation>
    <scope>NUCLEOTIDE SEQUENCE [LARGE SCALE GENOMIC DNA]</scope>
    <source>
        <strain evidence="2 3">CCGE1002</strain>
    </source>
</reference>
<evidence type="ECO:0000313" key="3">
    <source>
        <dbReference type="Proteomes" id="UP000002190"/>
    </source>
</evidence>